<dbReference type="GeneTree" id="ENSGT00390000012918"/>
<keyword evidence="8" id="KW-1185">Reference proteome</keyword>
<feature type="transmembrane region" description="Helical" evidence="6">
    <location>
        <begin position="97"/>
        <end position="117"/>
    </location>
</feature>
<dbReference type="CDD" id="cd17407">
    <property type="entry name" value="MFS_MFSD11"/>
    <property type="match status" value="1"/>
</dbReference>
<feature type="transmembrane region" description="Helical" evidence="6">
    <location>
        <begin position="398"/>
        <end position="419"/>
    </location>
</feature>
<keyword evidence="3 6" id="KW-0812">Transmembrane</keyword>
<feature type="transmembrane region" description="Helical" evidence="6">
    <location>
        <begin position="6"/>
        <end position="25"/>
    </location>
</feature>
<feature type="transmembrane region" description="Helical" evidence="6">
    <location>
        <begin position="299"/>
        <end position="318"/>
    </location>
</feature>
<keyword evidence="4 6" id="KW-1133">Transmembrane helix</keyword>
<feature type="transmembrane region" description="Helical" evidence="6">
    <location>
        <begin position="169"/>
        <end position="189"/>
    </location>
</feature>
<name>A0A8C5FVK9_GADMO</name>
<dbReference type="OMA" id="HECCLIG"/>
<comment type="similarity">
    <text evidence="2">Belongs to the unc-93 family.</text>
</comment>
<feature type="transmembrane region" description="Helical" evidence="6">
    <location>
        <begin position="64"/>
        <end position="85"/>
    </location>
</feature>
<feature type="transmembrane region" description="Helical" evidence="6">
    <location>
        <begin position="374"/>
        <end position="392"/>
    </location>
</feature>
<feature type="transmembrane region" description="Helical" evidence="6">
    <location>
        <begin position="37"/>
        <end position="58"/>
    </location>
</feature>
<dbReference type="Ensembl" id="ENSGMOT00000033197.1">
    <property type="protein sequence ID" value="ENSGMOP00000064400.1"/>
    <property type="gene ID" value="ENSGMOG00000007632.2"/>
</dbReference>
<dbReference type="InterPro" id="IPR036259">
    <property type="entry name" value="MFS_trans_sf"/>
</dbReference>
<evidence type="ECO:0000256" key="2">
    <source>
        <dbReference type="ARBA" id="ARBA00009172"/>
    </source>
</evidence>
<dbReference type="Gene3D" id="1.20.1250.20">
    <property type="entry name" value="MFS general substrate transporter like domains"/>
    <property type="match status" value="2"/>
</dbReference>
<evidence type="ECO:0000313" key="7">
    <source>
        <dbReference type="Ensembl" id="ENSGMOP00000064400.1"/>
    </source>
</evidence>
<evidence type="ECO:0000256" key="1">
    <source>
        <dbReference type="ARBA" id="ARBA00004141"/>
    </source>
</evidence>
<evidence type="ECO:0000313" key="8">
    <source>
        <dbReference type="Proteomes" id="UP000694546"/>
    </source>
</evidence>
<dbReference type="GO" id="GO:0016020">
    <property type="term" value="C:membrane"/>
    <property type="evidence" value="ECO:0007669"/>
    <property type="project" value="UniProtKB-SubCell"/>
</dbReference>
<evidence type="ECO:0000256" key="5">
    <source>
        <dbReference type="ARBA" id="ARBA00023136"/>
    </source>
</evidence>
<feature type="transmembrane region" description="Helical" evidence="6">
    <location>
        <begin position="338"/>
        <end position="367"/>
    </location>
</feature>
<dbReference type="Proteomes" id="UP000694546">
    <property type="component" value="Chromosome 2"/>
</dbReference>
<feature type="transmembrane region" description="Helical" evidence="6">
    <location>
        <begin position="137"/>
        <end position="157"/>
    </location>
</feature>
<organism evidence="7 8">
    <name type="scientific">Gadus morhua</name>
    <name type="common">Atlantic cod</name>
    <dbReference type="NCBI Taxonomy" id="8049"/>
    <lineage>
        <taxon>Eukaryota</taxon>
        <taxon>Metazoa</taxon>
        <taxon>Chordata</taxon>
        <taxon>Craniata</taxon>
        <taxon>Vertebrata</taxon>
        <taxon>Euteleostomi</taxon>
        <taxon>Actinopterygii</taxon>
        <taxon>Neopterygii</taxon>
        <taxon>Teleostei</taxon>
        <taxon>Neoteleostei</taxon>
        <taxon>Acanthomorphata</taxon>
        <taxon>Zeiogadaria</taxon>
        <taxon>Gadariae</taxon>
        <taxon>Gadiformes</taxon>
        <taxon>Gadoidei</taxon>
        <taxon>Gadidae</taxon>
        <taxon>Gadus</taxon>
    </lineage>
</organism>
<keyword evidence="5 6" id="KW-0472">Membrane</keyword>
<proteinExistence type="inferred from homology"/>
<accession>A0A8C5FVK9</accession>
<dbReference type="AlphaFoldDB" id="A0A8C5FVK9"/>
<sequence length="435" mass="47468">MTPEGKALSNIVILGFGFMLMFTAFQTCGNIEVAHRTVHRCYVALVSFPSMSIIYGVFSASNLVAPSVVAVVGPQLSMFFSGLLYSAYIAMFIQPRVWSFYTASVLVGFGAAVLWTAEGNVLAINSTDTTIGRNSGLFWALQQFSLLFGNLYIYLAWQGHDHISEKDRQTVFISLTVISLIGCFLFFLIRKSDPSEPTPSETSEAPLHTESTDDSVSACKLSVSKEMMLLSLPIMYTGLELTFYSGVYGTCIGAMTRFGHNAKGLIGMSGLLIGVGEILGGGVFGILNNNRLGRNPVVLLGLLIHYLAFYLIFLNIAPDAPQAPEEGTDLQAYMTPNVGVALFCSFLLGLGDSCFNTQLLSMIAFLYKEDSAPAFAVFYFIQSIMAAIAFSYSNVLQLPWQLLLLVVTGFMGTLSFFMAEWGVVAKRRDSDYDSI</sequence>
<dbReference type="PANTHER" id="PTHR23294">
    <property type="entry name" value="ET TRANSLATION PRODUCT-RELATED"/>
    <property type="match status" value="1"/>
</dbReference>
<reference evidence="7" key="1">
    <citation type="submission" date="2025-08" db="UniProtKB">
        <authorList>
            <consortium name="Ensembl"/>
        </authorList>
    </citation>
    <scope>IDENTIFICATION</scope>
</reference>
<evidence type="ECO:0000256" key="4">
    <source>
        <dbReference type="ARBA" id="ARBA00022989"/>
    </source>
</evidence>
<evidence type="ECO:0000256" key="3">
    <source>
        <dbReference type="ARBA" id="ARBA00022692"/>
    </source>
</evidence>
<dbReference type="Pfam" id="PF05978">
    <property type="entry name" value="UNC-93"/>
    <property type="match status" value="1"/>
</dbReference>
<dbReference type="InterPro" id="IPR051617">
    <property type="entry name" value="UNC-93-like_regulator"/>
</dbReference>
<dbReference type="PANTHER" id="PTHR23294:SF28">
    <property type="entry name" value="UNC93-LIKE PROTEIN MFSD11 ISOFORM X1"/>
    <property type="match status" value="1"/>
</dbReference>
<evidence type="ECO:0000256" key="6">
    <source>
        <dbReference type="SAM" id="Phobius"/>
    </source>
</evidence>
<comment type="subcellular location">
    <subcellularLocation>
        <location evidence="1">Membrane</location>
        <topology evidence="1">Multi-pass membrane protein</topology>
    </subcellularLocation>
</comment>
<dbReference type="InterPro" id="IPR010291">
    <property type="entry name" value="Ion_channel_UNC-93"/>
</dbReference>
<protein>
    <submittedName>
        <fullName evidence="7">Major facilitator superfamily domain containing 11</fullName>
    </submittedName>
</protein>
<feature type="transmembrane region" description="Helical" evidence="6">
    <location>
        <begin position="265"/>
        <end position="287"/>
    </location>
</feature>
<reference evidence="7" key="2">
    <citation type="submission" date="2025-09" db="UniProtKB">
        <authorList>
            <consortium name="Ensembl"/>
        </authorList>
    </citation>
    <scope>IDENTIFICATION</scope>
</reference>
<dbReference type="SUPFAM" id="SSF103473">
    <property type="entry name" value="MFS general substrate transporter"/>
    <property type="match status" value="1"/>
</dbReference>
<gene>
    <name evidence="7" type="primary">MFSD11</name>
    <name evidence="7" type="synonym">mfsd11</name>
</gene>